<evidence type="ECO:0000256" key="1">
    <source>
        <dbReference type="SAM" id="MobiDB-lite"/>
    </source>
</evidence>
<feature type="region of interest" description="Disordered" evidence="1">
    <location>
        <begin position="1"/>
        <end position="22"/>
    </location>
</feature>
<organism evidence="2 3">
    <name type="scientific">Aedes albopictus</name>
    <name type="common">Asian tiger mosquito</name>
    <name type="synonym">Stegomyia albopicta</name>
    <dbReference type="NCBI Taxonomy" id="7160"/>
    <lineage>
        <taxon>Eukaryota</taxon>
        <taxon>Metazoa</taxon>
        <taxon>Ecdysozoa</taxon>
        <taxon>Arthropoda</taxon>
        <taxon>Hexapoda</taxon>
        <taxon>Insecta</taxon>
        <taxon>Pterygota</taxon>
        <taxon>Neoptera</taxon>
        <taxon>Endopterygota</taxon>
        <taxon>Diptera</taxon>
        <taxon>Nematocera</taxon>
        <taxon>Culicoidea</taxon>
        <taxon>Culicidae</taxon>
        <taxon>Culicinae</taxon>
        <taxon>Aedini</taxon>
        <taxon>Aedes</taxon>
        <taxon>Stegomyia</taxon>
    </lineage>
</organism>
<dbReference type="Proteomes" id="UP000069940">
    <property type="component" value="Unassembled WGS sequence"/>
</dbReference>
<dbReference type="GeneID" id="134287777"/>
<name>A0ABM1ZT97_AEDAL</name>
<feature type="region of interest" description="Disordered" evidence="1">
    <location>
        <begin position="172"/>
        <end position="221"/>
    </location>
</feature>
<reference evidence="3" key="1">
    <citation type="journal article" date="2015" name="Proc. Natl. Acad. Sci. U.S.A.">
        <title>Genome sequence of the Asian Tiger mosquito, Aedes albopictus, reveals insights into its biology, genetics, and evolution.</title>
        <authorList>
            <person name="Chen X.G."/>
            <person name="Jiang X."/>
            <person name="Gu J."/>
            <person name="Xu M."/>
            <person name="Wu Y."/>
            <person name="Deng Y."/>
            <person name="Zhang C."/>
            <person name="Bonizzoni M."/>
            <person name="Dermauw W."/>
            <person name="Vontas J."/>
            <person name="Armbruster P."/>
            <person name="Huang X."/>
            <person name="Yang Y."/>
            <person name="Zhang H."/>
            <person name="He W."/>
            <person name="Peng H."/>
            <person name="Liu Y."/>
            <person name="Wu K."/>
            <person name="Chen J."/>
            <person name="Lirakis M."/>
            <person name="Topalis P."/>
            <person name="Van Leeuwen T."/>
            <person name="Hall A.B."/>
            <person name="Jiang X."/>
            <person name="Thorpe C."/>
            <person name="Mueller R.L."/>
            <person name="Sun C."/>
            <person name="Waterhouse R.M."/>
            <person name="Yan G."/>
            <person name="Tu Z.J."/>
            <person name="Fang X."/>
            <person name="James A.A."/>
        </authorList>
    </citation>
    <scope>NUCLEOTIDE SEQUENCE [LARGE SCALE GENOMIC DNA]</scope>
    <source>
        <strain evidence="3">Foshan</strain>
    </source>
</reference>
<keyword evidence="3" id="KW-1185">Reference proteome</keyword>
<feature type="compositionally biased region" description="Polar residues" evidence="1">
    <location>
        <begin position="189"/>
        <end position="201"/>
    </location>
</feature>
<proteinExistence type="predicted"/>
<sequence>MDRTGRPNKKRKAARQREAKKKIKREIVDPLAWTFEDPWRSSEFPCDSGSESACNEGRLNDIVQPVAVQELDDLPVYFPVECGSLPEIPLPTEAATVPEVSILSFPDFNVNTNNVFLPPLPAIDIDSEPKPDAEQASRATVDVPEEGSRSFSSLGTVLVSCEDTDAVKKLEYDLDRAPERPRELGSFSPEKSQALWTNTESVSEEFLRQPQASSGPYGKFS</sequence>
<reference evidence="2" key="2">
    <citation type="submission" date="2025-05" db="UniProtKB">
        <authorList>
            <consortium name="EnsemblMetazoa"/>
        </authorList>
    </citation>
    <scope>IDENTIFICATION</scope>
    <source>
        <strain evidence="2">Foshan</strain>
    </source>
</reference>
<evidence type="ECO:0000313" key="2">
    <source>
        <dbReference type="EnsemblMetazoa" id="AALFPA23_021458.P31726"/>
    </source>
</evidence>
<dbReference type="EnsemblMetazoa" id="AALFPA23_021458.R31726">
    <property type="protein sequence ID" value="AALFPA23_021458.P31726"/>
    <property type="gene ID" value="AALFPA23_021458"/>
</dbReference>
<evidence type="ECO:0000313" key="3">
    <source>
        <dbReference type="Proteomes" id="UP000069940"/>
    </source>
</evidence>
<accession>A0ABM1ZT97</accession>
<dbReference type="RefSeq" id="XP_062706640.1">
    <property type="nucleotide sequence ID" value="XM_062850656.1"/>
</dbReference>
<feature type="region of interest" description="Disordered" evidence="1">
    <location>
        <begin position="126"/>
        <end position="149"/>
    </location>
</feature>
<protein>
    <submittedName>
        <fullName evidence="2">Uncharacterized protein</fullName>
    </submittedName>
</protein>
<feature type="compositionally biased region" description="Basic and acidic residues" evidence="1">
    <location>
        <begin position="172"/>
        <end position="183"/>
    </location>
</feature>